<dbReference type="GO" id="GO:0019901">
    <property type="term" value="F:protein kinase binding"/>
    <property type="evidence" value="ECO:0007669"/>
    <property type="project" value="InterPro"/>
</dbReference>
<dbReference type="SUPFAM" id="SSF47954">
    <property type="entry name" value="Cyclin-like"/>
    <property type="match status" value="1"/>
</dbReference>
<feature type="compositionally biased region" description="Low complexity" evidence="1">
    <location>
        <begin position="1"/>
        <end position="13"/>
    </location>
</feature>
<dbReference type="Gene3D" id="1.10.472.10">
    <property type="entry name" value="Cyclin-like"/>
    <property type="match status" value="1"/>
</dbReference>
<dbReference type="EMBL" id="ML994144">
    <property type="protein sequence ID" value="KAF2198438.1"/>
    <property type="molecule type" value="Genomic_DNA"/>
</dbReference>
<proteinExistence type="predicted"/>
<evidence type="ECO:0000313" key="2">
    <source>
        <dbReference type="EMBL" id="KAF2198438.1"/>
    </source>
</evidence>
<organism evidence="2 3">
    <name type="scientific">Delitschia confertaspora ATCC 74209</name>
    <dbReference type="NCBI Taxonomy" id="1513339"/>
    <lineage>
        <taxon>Eukaryota</taxon>
        <taxon>Fungi</taxon>
        <taxon>Dikarya</taxon>
        <taxon>Ascomycota</taxon>
        <taxon>Pezizomycotina</taxon>
        <taxon>Dothideomycetes</taxon>
        <taxon>Pleosporomycetidae</taxon>
        <taxon>Pleosporales</taxon>
        <taxon>Delitschiaceae</taxon>
        <taxon>Delitschia</taxon>
    </lineage>
</organism>
<gene>
    <name evidence="2" type="ORF">GQ43DRAFT_378602</name>
</gene>
<dbReference type="GO" id="GO:0005634">
    <property type="term" value="C:nucleus"/>
    <property type="evidence" value="ECO:0007669"/>
    <property type="project" value="TreeGrafter"/>
</dbReference>
<dbReference type="OrthoDB" id="5304883at2759"/>
<feature type="region of interest" description="Disordered" evidence="1">
    <location>
        <begin position="73"/>
        <end position="118"/>
    </location>
</feature>
<accession>A0A9P4JFE5</accession>
<dbReference type="GO" id="GO:0000307">
    <property type="term" value="C:cyclin-dependent protein kinase holoenzyme complex"/>
    <property type="evidence" value="ECO:0007669"/>
    <property type="project" value="TreeGrafter"/>
</dbReference>
<sequence length="308" mass="33549">MDRVSGSSDSGSDCLEPPSPPNPSSDQALIPTLATPNEDAPSPPTGEEWDVHDMKPETAMKILTRAVMALAIATGDVPPTPPISRPTTPRSAEIRRGHHRRTSSRPATPVPVHDIQSPRFKAVDVDTPEASNSEPTAGDIGDNAQPAIVQQASLARKFFSKNIPAVGIEEYIYRLHRYCPMSTAVYLAAATYILRLCVEEKIVPVTPKTVHRLVLGSLRCSMKALEDLAYSSHRLATVGGVTVTQLINLEITVCYLMDFDLQVTSESLVRKVVKLQKAAQAAKLAMKLPSSFELKLRLPSRPRQTLDV</sequence>
<name>A0A9P4JFE5_9PLEO</name>
<dbReference type="PANTHER" id="PTHR15615:SF32">
    <property type="entry name" value="PROTEIN KINASE COMPLEX COMPONENT, PUTATIVE (AFU_ORTHOLOGUE AFUA_2G07660)-RELATED"/>
    <property type="match status" value="1"/>
</dbReference>
<dbReference type="PANTHER" id="PTHR15615">
    <property type="match status" value="1"/>
</dbReference>
<evidence type="ECO:0000313" key="3">
    <source>
        <dbReference type="Proteomes" id="UP000799536"/>
    </source>
</evidence>
<dbReference type="Proteomes" id="UP000799536">
    <property type="component" value="Unassembled WGS sequence"/>
</dbReference>
<dbReference type="Pfam" id="PF08613">
    <property type="entry name" value="Cyclin"/>
    <property type="match status" value="1"/>
</dbReference>
<dbReference type="InterPro" id="IPR013922">
    <property type="entry name" value="Cyclin_PHO80-like"/>
</dbReference>
<comment type="caution">
    <text evidence="2">The sequence shown here is derived from an EMBL/GenBank/DDBJ whole genome shotgun (WGS) entry which is preliminary data.</text>
</comment>
<reference evidence="2" key="1">
    <citation type="journal article" date="2020" name="Stud. Mycol.">
        <title>101 Dothideomycetes genomes: a test case for predicting lifestyles and emergence of pathogens.</title>
        <authorList>
            <person name="Haridas S."/>
            <person name="Albert R."/>
            <person name="Binder M."/>
            <person name="Bloem J."/>
            <person name="Labutti K."/>
            <person name="Salamov A."/>
            <person name="Andreopoulos B."/>
            <person name="Baker S."/>
            <person name="Barry K."/>
            <person name="Bills G."/>
            <person name="Bluhm B."/>
            <person name="Cannon C."/>
            <person name="Castanera R."/>
            <person name="Culley D."/>
            <person name="Daum C."/>
            <person name="Ezra D."/>
            <person name="Gonzalez J."/>
            <person name="Henrissat B."/>
            <person name="Kuo A."/>
            <person name="Liang C."/>
            <person name="Lipzen A."/>
            <person name="Lutzoni F."/>
            <person name="Magnuson J."/>
            <person name="Mondo S."/>
            <person name="Nolan M."/>
            <person name="Ohm R."/>
            <person name="Pangilinan J."/>
            <person name="Park H.-J."/>
            <person name="Ramirez L."/>
            <person name="Alfaro M."/>
            <person name="Sun H."/>
            <person name="Tritt A."/>
            <person name="Yoshinaga Y."/>
            <person name="Zwiers L.-H."/>
            <person name="Turgeon B."/>
            <person name="Goodwin S."/>
            <person name="Spatafora J."/>
            <person name="Crous P."/>
            <person name="Grigoriev I."/>
        </authorList>
    </citation>
    <scope>NUCLEOTIDE SEQUENCE</scope>
    <source>
        <strain evidence="2">ATCC 74209</strain>
    </source>
</reference>
<keyword evidence="3" id="KW-1185">Reference proteome</keyword>
<dbReference type="CDD" id="cd20558">
    <property type="entry name" value="CYCLIN_ScPCL7-like"/>
    <property type="match status" value="1"/>
</dbReference>
<dbReference type="AlphaFoldDB" id="A0A9P4JFE5"/>
<feature type="region of interest" description="Disordered" evidence="1">
    <location>
        <begin position="1"/>
        <end position="52"/>
    </location>
</feature>
<evidence type="ECO:0000256" key="1">
    <source>
        <dbReference type="SAM" id="MobiDB-lite"/>
    </source>
</evidence>
<dbReference type="InterPro" id="IPR036915">
    <property type="entry name" value="Cyclin-like_sf"/>
</dbReference>
<dbReference type="GO" id="GO:0016538">
    <property type="term" value="F:cyclin-dependent protein serine/threonine kinase regulator activity"/>
    <property type="evidence" value="ECO:0007669"/>
    <property type="project" value="TreeGrafter"/>
</dbReference>
<protein>
    <submittedName>
        <fullName evidence="2">Cyclin-domain-containing protein</fullName>
    </submittedName>
</protein>